<evidence type="ECO:0000256" key="1">
    <source>
        <dbReference type="SAM" id="MobiDB-lite"/>
    </source>
</evidence>
<dbReference type="EMBL" id="CAMXCT010001414">
    <property type="protein sequence ID" value="CAI3989891.1"/>
    <property type="molecule type" value="Genomic_DNA"/>
</dbReference>
<sequence>MASSARSSVHSQNRLAVFVFPGAAGHVNPSLPICRRLVDLGWQVVYVCNPSFQSVIEETGAEFRDVNAVCESFGGISDLREMILQSMAEYQDPGAKMWAMNFGSIATERLIPIFADFFKELSPKLLIYCPVLCPYAHFAASLLPKLRSVSLLTAAGPGYWDAAFKAHGGTAQQLVETIAKNEANQVAVSKIRVKLEQPRMSLNTSEPLVQDYYAPLNLVTTLPSLADPLSEKDAGVYFAQGKKFEFVGPLLVPAPSEAAPASAEDTSKLFEEIGGVEAGREIVYVSMGTVVTGNHEEYGWRGCSGTVLTGKQICQAVYGAVQRTWRSGWRQLPLGDSVRRSPGGRSGPRSTLPVARKRRAKELHLPPASASSGASATG</sequence>
<dbReference type="AlphaFoldDB" id="A0A9P1CGM4"/>
<name>A0A9P1CGM4_9DINO</name>
<evidence type="ECO:0000313" key="2">
    <source>
        <dbReference type="EMBL" id="CAI3989891.1"/>
    </source>
</evidence>
<reference evidence="2" key="1">
    <citation type="submission" date="2022-10" db="EMBL/GenBank/DDBJ databases">
        <authorList>
            <person name="Chen Y."/>
            <person name="Dougan E. K."/>
            <person name="Chan C."/>
            <person name="Rhodes N."/>
            <person name="Thang M."/>
        </authorList>
    </citation>
    <scope>NUCLEOTIDE SEQUENCE</scope>
</reference>
<evidence type="ECO:0000313" key="5">
    <source>
        <dbReference type="Proteomes" id="UP001152797"/>
    </source>
</evidence>
<proteinExistence type="predicted"/>
<dbReference type="EMBL" id="CAMXCT020001414">
    <property type="protein sequence ID" value="CAL1143266.1"/>
    <property type="molecule type" value="Genomic_DNA"/>
</dbReference>
<evidence type="ECO:0000313" key="3">
    <source>
        <dbReference type="EMBL" id="CAL1143266.1"/>
    </source>
</evidence>
<reference evidence="3" key="2">
    <citation type="submission" date="2024-04" db="EMBL/GenBank/DDBJ databases">
        <authorList>
            <person name="Chen Y."/>
            <person name="Shah S."/>
            <person name="Dougan E. K."/>
            <person name="Thang M."/>
            <person name="Chan C."/>
        </authorList>
    </citation>
    <scope>NUCLEOTIDE SEQUENCE [LARGE SCALE GENOMIC DNA]</scope>
</reference>
<keyword evidence="5" id="KW-1185">Reference proteome</keyword>
<dbReference type="Gene3D" id="3.40.50.2000">
    <property type="entry name" value="Glycogen Phosphorylase B"/>
    <property type="match status" value="1"/>
</dbReference>
<accession>A0A9P1CGM4</accession>
<gene>
    <name evidence="2" type="ORF">C1SCF055_LOCUS16922</name>
</gene>
<evidence type="ECO:0000313" key="4">
    <source>
        <dbReference type="EMBL" id="CAL4777203.1"/>
    </source>
</evidence>
<feature type="compositionally biased region" description="Low complexity" evidence="1">
    <location>
        <begin position="368"/>
        <end position="378"/>
    </location>
</feature>
<dbReference type="OrthoDB" id="1927969at2759"/>
<feature type="region of interest" description="Disordered" evidence="1">
    <location>
        <begin position="333"/>
        <end position="378"/>
    </location>
</feature>
<dbReference type="Proteomes" id="UP001152797">
    <property type="component" value="Unassembled WGS sequence"/>
</dbReference>
<organism evidence="2">
    <name type="scientific">Cladocopium goreaui</name>
    <dbReference type="NCBI Taxonomy" id="2562237"/>
    <lineage>
        <taxon>Eukaryota</taxon>
        <taxon>Sar</taxon>
        <taxon>Alveolata</taxon>
        <taxon>Dinophyceae</taxon>
        <taxon>Suessiales</taxon>
        <taxon>Symbiodiniaceae</taxon>
        <taxon>Cladocopium</taxon>
    </lineage>
</organism>
<comment type="caution">
    <text evidence="2">The sequence shown here is derived from an EMBL/GenBank/DDBJ whole genome shotgun (WGS) entry which is preliminary data.</text>
</comment>
<dbReference type="SUPFAM" id="SSF53756">
    <property type="entry name" value="UDP-Glycosyltransferase/glycogen phosphorylase"/>
    <property type="match status" value="1"/>
</dbReference>
<protein>
    <submittedName>
        <fullName evidence="4">UDP-glucosyltransferase YojK</fullName>
    </submittedName>
</protein>
<feature type="compositionally biased region" description="Low complexity" evidence="1">
    <location>
        <begin position="340"/>
        <end position="350"/>
    </location>
</feature>
<dbReference type="EMBL" id="CAMXCT030001414">
    <property type="protein sequence ID" value="CAL4777203.1"/>
    <property type="molecule type" value="Genomic_DNA"/>
</dbReference>